<dbReference type="PANTHER" id="PTHR11915">
    <property type="entry name" value="SPECTRIN/FILAMIN RELATED CYTOSKELETAL PROTEIN"/>
    <property type="match status" value="1"/>
</dbReference>
<keyword evidence="5" id="KW-0175">Coiled coil</keyword>
<evidence type="ECO:0000256" key="3">
    <source>
        <dbReference type="ARBA" id="ARBA00022837"/>
    </source>
</evidence>
<dbReference type="Pfam" id="PF00435">
    <property type="entry name" value="Spectrin"/>
    <property type="match status" value="2"/>
</dbReference>
<feature type="coiled-coil region" evidence="5">
    <location>
        <begin position="572"/>
        <end position="599"/>
    </location>
</feature>
<dbReference type="InterPro" id="IPR018159">
    <property type="entry name" value="Spectrin/alpha-actinin"/>
</dbReference>
<proteinExistence type="predicted"/>
<keyword evidence="1" id="KW-0479">Metal-binding</keyword>
<evidence type="ECO:0000259" key="6">
    <source>
        <dbReference type="PROSITE" id="PS50222"/>
    </source>
</evidence>
<dbReference type="Proteomes" id="UP001149090">
    <property type="component" value="Unassembled WGS sequence"/>
</dbReference>
<evidence type="ECO:0000313" key="7">
    <source>
        <dbReference type="EMBL" id="KAJ5073099.1"/>
    </source>
</evidence>
<feature type="coiled-coil region" evidence="5">
    <location>
        <begin position="170"/>
        <end position="197"/>
    </location>
</feature>
<dbReference type="Pfam" id="PF08726">
    <property type="entry name" value="EFhand_Ca_insen"/>
    <property type="match status" value="1"/>
</dbReference>
<dbReference type="CDD" id="cd00176">
    <property type="entry name" value="SPEC"/>
    <property type="match status" value="1"/>
</dbReference>
<dbReference type="PROSITE" id="PS50222">
    <property type="entry name" value="EF_HAND_2"/>
    <property type="match status" value="1"/>
</dbReference>
<evidence type="ECO:0000256" key="2">
    <source>
        <dbReference type="ARBA" id="ARBA00022737"/>
    </source>
</evidence>
<evidence type="ECO:0000313" key="8">
    <source>
        <dbReference type="Proteomes" id="UP001149090"/>
    </source>
</evidence>
<keyword evidence="3" id="KW-0106">Calcium</keyword>
<keyword evidence="4" id="KW-0009">Actin-binding</keyword>
<dbReference type="Gene3D" id="1.20.58.60">
    <property type="match status" value="6"/>
</dbReference>
<dbReference type="SMART" id="SM00054">
    <property type="entry name" value="EFh"/>
    <property type="match status" value="1"/>
</dbReference>
<keyword evidence="2" id="KW-0677">Repeat</keyword>
<dbReference type="CDD" id="cd00051">
    <property type="entry name" value="EFh"/>
    <property type="match status" value="1"/>
</dbReference>
<dbReference type="InterPro" id="IPR014837">
    <property type="entry name" value="EF-hand_Ca_insen"/>
</dbReference>
<feature type="coiled-coil region" evidence="5">
    <location>
        <begin position="274"/>
        <end position="355"/>
    </location>
</feature>
<dbReference type="EMBL" id="JAPDFW010000077">
    <property type="protein sequence ID" value="KAJ5073099.1"/>
    <property type="molecule type" value="Genomic_DNA"/>
</dbReference>
<dbReference type="Gene3D" id="1.10.238.10">
    <property type="entry name" value="EF-hand"/>
    <property type="match status" value="2"/>
</dbReference>
<accession>A0A9Q0LIL8</accession>
<protein>
    <submittedName>
        <fullName evidence="7">Alpha-actinin sarcomeric-like protein</fullName>
    </submittedName>
</protein>
<organism evidence="7 8">
    <name type="scientific">Anaeramoeba ignava</name>
    <name type="common">Anaerobic marine amoeba</name>
    <dbReference type="NCBI Taxonomy" id="1746090"/>
    <lineage>
        <taxon>Eukaryota</taxon>
        <taxon>Metamonada</taxon>
        <taxon>Anaeramoebidae</taxon>
        <taxon>Anaeramoeba</taxon>
    </lineage>
</organism>
<gene>
    <name evidence="7" type="ORF">M0811_09054</name>
</gene>
<dbReference type="SUPFAM" id="SSF47473">
    <property type="entry name" value="EF-hand"/>
    <property type="match status" value="1"/>
</dbReference>
<evidence type="ECO:0000256" key="1">
    <source>
        <dbReference type="ARBA" id="ARBA00022723"/>
    </source>
</evidence>
<keyword evidence="8" id="KW-1185">Reference proteome</keyword>
<dbReference type="AlphaFoldDB" id="A0A9Q0LIL8"/>
<dbReference type="OrthoDB" id="10017054at2759"/>
<reference evidence="7" key="1">
    <citation type="submission" date="2022-10" db="EMBL/GenBank/DDBJ databases">
        <title>Novel sulphate-reducing endosymbionts in the free-living metamonad Anaeramoeba.</title>
        <authorList>
            <person name="Jerlstrom-Hultqvist J."/>
            <person name="Cepicka I."/>
            <person name="Gallot-Lavallee L."/>
            <person name="Salas-Leiva D."/>
            <person name="Curtis B.A."/>
            <person name="Zahonova K."/>
            <person name="Pipaliya S."/>
            <person name="Dacks J."/>
            <person name="Roger A.J."/>
        </authorList>
    </citation>
    <scope>NUCLEOTIDE SEQUENCE</scope>
    <source>
        <strain evidence="7">BMAN</strain>
    </source>
</reference>
<dbReference type="InterPro" id="IPR002017">
    <property type="entry name" value="Spectrin_repeat"/>
</dbReference>
<dbReference type="InterPro" id="IPR002048">
    <property type="entry name" value="EF_hand_dom"/>
</dbReference>
<feature type="coiled-coil region" evidence="5">
    <location>
        <begin position="1"/>
        <end position="28"/>
    </location>
</feature>
<name>A0A9Q0LIL8_ANAIG</name>
<dbReference type="SUPFAM" id="SSF46966">
    <property type="entry name" value="Spectrin repeat"/>
    <property type="match status" value="5"/>
</dbReference>
<evidence type="ECO:0000256" key="4">
    <source>
        <dbReference type="ARBA" id="ARBA00023203"/>
    </source>
</evidence>
<dbReference type="GO" id="GO:0003779">
    <property type="term" value="F:actin binding"/>
    <property type="evidence" value="ECO:0007669"/>
    <property type="project" value="UniProtKB-KW"/>
</dbReference>
<evidence type="ECO:0000256" key="5">
    <source>
        <dbReference type="SAM" id="Coils"/>
    </source>
</evidence>
<dbReference type="SMART" id="SM00150">
    <property type="entry name" value="SPEC"/>
    <property type="match status" value="3"/>
</dbReference>
<sequence length="834" mass="98772">MKEELRQKKDYEEQAKKWMDEVNGMIEKLKEREFDNTLEGAIAKNSELTEFMSTQHSEKSAQKSSLFNRSDNINGYMKSLPYHRPEFAHPEGLSPKDLDEKWKELLEVEEARKKDINTELVRQEKCDDIQKKFHERAAKMEKWNEKQEKYLKTEEDIQTLRAAQIQLRKLDNFKKDLDYSEKQVDQLKEMAKDLKELNYHKIDEVEDRMNKLEEHWKSLFELHDTKKNSLEESLKLEENKDALRKEFAEKAGAYRLWCSKSIAECRDAHFGSSLEEVQNFKEVLESKNKEMTTKSEESKTELENLSNQLTELKVADNRYTRLTIEDVKSSHNDLMEAIQNRTNAYETELARQQAMEDKRIEFAKHADEFVKFLDQKKQQLDQVQGEPEEKIEEVKKIYNEGTDANEMFEKLVQIDDEAKSMEIVQNKHTEFDIQILTTKKKWYDNYVKNLLASIEEEKKMKERAAQLQKEWEEQRRKEEMIQEYASKSQSLNTWLDIAHEKTTDPITSTTPKDNEELTKDFHDFFKNKDDKEKDYEELQELAKKMTEANITNFSGLPIETVTERWNEIDQLIDERKKDLEKDKKKQEKHEDKRKKFAEKANHFNEFLEKTKKSITEVTGSPSEQLDKIKKYHSELLKKEDNLEELISLGANLEKHHILNNPYTTFTAQSSKQAYEELVNYSNKLQETITNTILESQGKKVTDQQMKEFREVFDHFAKTNGALDKLSFSGCLKGLGEHMTDGEIAKVFDSFETDKSGKMEFDEFVRFMASRTVDMDTKEQILESFRDLSKNPPVITESEMRDYFPQEQVDYFKQHMTPQGEGYNYESWTDEAFNR</sequence>
<feature type="domain" description="EF-hand" evidence="6">
    <location>
        <begin position="738"/>
        <end position="773"/>
    </location>
</feature>
<comment type="caution">
    <text evidence="7">The sequence shown here is derived from an EMBL/GenBank/DDBJ whole genome shotgun (WGS) entry which is preliminary data.</text>
</comment>
<dbReference type="InterPro" id="IPR011992">
    <property type="entry name" value="EF-hand-dom_pair"/>
</dbReference>
<dbReference type="SMART" id="SM01184">
    <property type="entry name" value="efhand_Ca_insen"/>
    <property type="match status" value="1"/>
</dbReference>
<feature type="coiled-coil region" evidence="5">
    <location>
        <begin position="447"/>
        <end position="477"/>
    </location>
</feature>
<dbReference type="GO" id="GO:0005509">
    <property type="term" value="F:calcium ion binding"/>
    <property type="evidence" value="ECO:0007669"/>
    <property type="project" value="InterPro"/>
</dbReference>